<dbReference type="InterPro" id="IPR026960">
    <property type="entry name" value="RVT-Znf"/>
</dbReference>
<evidence type="ECO:0000259" key="3">
    <source>
        <dbReference type="Pfam" id="PF13966"/>
    </source>
</evidence>
<dbReference type="Pfam" id="PF13966">
    <property type="entry name" value="zf-RVT"/>
    <property type="match status" value="1"/>
</dbReference>
<feature type="transmembrane region" description="Helical" evidence="1">
    <location>
        <begin position="445"/>
        <end position="468"/>
    </location>
</feature>
<feature type="transmembrane region" description="Helical" evidence="1">
    <location>
        <begin position="382"/>
        <end position="404"/>
    </location>
</feature>
<dbReference type="Proteomes" id="UP001552299">
    <property type="component" value="Unassembled WGS sequence"/>
</dbReference>
<feature type="domain" description="RNase H type-1" evidence="2">
    <location>
        <begin position="243"/>
        <end position="350"/>
    </location>
</feature>
<feature type="transmembrane region" description="Helical" evidence="1">
    <location>
        <begin position="411"/>
        <end position="433"/>
    </location>
</feature>
<reference evidence="4 5" key="1">
    <citation type="journal article" date="2024" name="Plant Biotechnol. J.">
        <title>Dendrobium thyrsiflorum genome and its molecular insights into genes involved in important horticultural traits.</title>
        <authorList>
            <person name="Chen B."/>
            <person name="Wang J.Y."/>
            <person name="Zheng P.J."/>
            <person name="Li K.L."/>
            <person name="Liang Y.M."/>
            <person name="Chen X.F."/>
            <person name="Zhang C."/>
            <person name="Zhao X."/>
            <person name="He X."/>
            <person name="Zhang G.Q."/>
            <person name="Liu Z.J."/>
            <person name="Xu Q."/>
        </authorList>
    </citation>
    <scope>NUCLEOTIDE SEQUENCE [LARGE SCALE GENOMIC DNA]</scope>
    <source>
        <strain evidence="4">GZMU011</strain>
    </source>
</reference>
<dbReference type="AlphaFoldDB" id="A0ABD0VT81"/>
<dbReference type="PANTHER" id="PTHR47723">
    <property type="entry name" value="OS05G0353850 PROTEIN"/>
    <property type="match status" value="1"/>
</dbReference>
<comment type="caution">
    <text evidence="4">The sequence shown here is derived from an EMBL/GenBank/DDBJ whole genome shotgun (WGS) entry which is preliminary data.</text>
</comment>
<dbReference type="InterPro" id="IPR053151">
    <property type="entry name" value="RNase_H-like"/>
</dbReference>
<proteinExistence type="predicted"/>
<dbReference type="InterPro" id="IPR002156">
    <property type="entry name" value="RNaseH_domain"/>
</dbReference>
<evidence type="ECO:0000313" key="4">
    <source>
        <dbReference type="EMBL" id="KAL0928382.1"/>
    </source>
</evidence>
<protein>
    <recommendedName>
        <fullName evidence="6">Reverse transcriptase zinc-binding domain-containing protein</fullName>
    </recommendedName>
</protein>
<feature type="transmembrane region" description="Helical" evidence="1">
    <location>
        <begin position="480"/>
        <end position="502"/>
    </location>
</feature>
<dbReference type="PANTHER" id="PTHR47723:SF19">
    <property type="entry name" value="POLYNUCLEOTIDYL TRANSFERASE, RIBONUCLEASE H-LIKE SUPERFAMILY PROTEIN"/>
    <property type="match status" value="1"/>
</dbReference>
<evidence type="ECO:0000313" key="5">
    <source>
        <dbReference type="Proteomes" id="UP001552299"/>
    </source>
</evidence>
<keyword evidence="5" id="KW-1185">Reference proteome</keyword>
<name>A0ABD0VT81_DENTH</name>
<accession>A0ABD0VT81</accession>
<evidence type="ECO:0000259" key="2">
    <source>
        <dbReference type="Pfam" id="PF13456"/>
    </source>
</evidence>
<sequence length="556" mass="65148">MNNRLGLQQLEGMIHQILQIDLNTDSNDIQLSAFSKNDNFRLKDAWNSFRVKKQVSKIFHLFWHKYIPSTVSVFIWRLVHKFIPTDDILIKKGFIIPSKCQCCFHMDSLHHVFISSPVAVKVWIYFEDLFQLNIFNVQLSIVDMLKLWFVDYKGHIRNIIPSLILWYLWMEMNNSRFNGIAMCHLRIIQNINHKIGALYSANLISGNSFKNYLRLPRAVVWLKPLVNVFKLNVDTVTFNSVWGCGGLIRDSNGDFILGFAGPSPISDVKFAINYTILYGLKIFLSLGINNVVIEVSSNLFGNSFIWLDTTRFCSPNLFYMRRDIINLLTKLNCYFSEVNDKGNVCANVIAIWGCDLDSMVDLITPQLSNRITGLIALDKIGLPYVLVWLLGLVVSVFCACFYGLRYCWWRGLLGFAWAHPGWFSGIYFWWLWWWLWVLLVDYGLWWWWWFFCYLYFWWWLLLWCWWFSDWRLLGVVLEHFVLVDVVCFLLVVASVGLCWFMVVVGLQSEACFVACWLSQCVCWYLDLGLLAAGVRFVDLLLAEYAEYLFLVRAEVS</sequence>
<evidence type="ECO:0008006" key="6">
    <source>
        <dbReference type="Google" id="ProtNLM"/>
    </source>
</evidence>
<feature type="domain" description="Reverse transcriptase zinc-binding" evidence="3">
    <location>
        <begin position="40"/>
        <end position="123"/>
    </location>
</feature>
<dbReference type="EMBL" id="JANQDX010000001">
    <property type="protein sequence ID" value="KAL0928382.1"/>
    <property type="molecule type" value="Genomic_DNA"/>
</dbReference>
<evidence type="ECO:0000256" key="1">
    <source>
        <dbReference type="SAM" id="Phobius"/>
    </source>
</evidence>
<keyword evidence="1" id="KW-0812">Transmembrane</keyword>
<keyword evidence="1" id="KW-0472">Membrane</keyword>
<gene>
    <name evidence="4" type="ORF">M5K25_000259</name>
</gene>
<organism evidence="4 5">
    <name type="scientific">Dendrobium thyrsiflorum</name>
    <name type="common">Pinecone-like raceme dendrobium</name>
    <name type="synonym">Orchid</name>
    <dbReference type="NCBI Taxonomy" id="117978"/>
    <lineage>
        <taxon>Eukaryota</taxon>
        <taxon>Viridiplantae</taxon>
        <taxon>Streptophyta</taxon>
        <taxon>Embryophyta</taxon>
        <taxon>Tracheophyta</taxon>
        <taxon>Spermatophyta</taxon>
        <taxon>Magnoliopsida</taxon>
        <taxon>Liliopsida</taxon>
        <taxon>Asparagales</taxon>
        <taxon>Orchidaceae</taxon>
        <taxon>Epidendroideae</taxon>
        <taxon>Malaxideae</taxon>
        <taxon>Dendrobiinae</taxon>
        <taxon>Dendrobium</taxon>
    </lineage>
</organism>
<dbReference type="Pfam" id="PF13456">
    <property type="entry name" value="RVT_3"/>
    <property type="match status" value="1"/>
</dbReference>
<keyword evidence="1" id="KW-1133">Transmembrane helix</keyword>